<dbReference type="AlphaFoldDB" id="B0T901"/>
<gene>
    <name evidence="1" type="ordered locus">Caul_5268</name>
</gene>
<geneLocation type="plasmid" evidence="1">
    <name>pCAUL01</name>
</geneLocation>
<sequence length="201" mass="21404">MSGHARDRGGEGVNPLINVKAARAEDAVEGLCAAEGFEAAQRAWSDFLVYWYQALELCDAALKQRLGRCGHTSWRDLVRQDPALNYLHAARNADGHTLAEVVQKSEAAIALGALGGYDVEILPTRPGSLLPDFKLIPNQKDPPPVLAFFAESIRLEPIPGRGGAPVPPGYAYTLGDPPAPIALAQAGLGFMRERVALAQGA</sequence>
<name>B0T901_CAUSK</name>
<keyword evidence="1" id="KW-0614">Plasmid</keyword>
<protein>
    <submittedName>
        <fullName evidence="1">Uncharacterized protein</fullName>
    </submittedName>
</protein>
<accession>B0T901</accession>
<dbReference type="HOGENOM" id="CLU_1358415_0_0_5"/>
<organism evidence="1">
    <name type="scientific">Caulobacter sp. (strain K31)</name>
    <dbReference type="NCBI Taxonomy" id="366602"/>
    <lineage>
        <taxon>Bacteria</taxon>
        <taxon>Pseudomonadati</taxon>
        <taxon>Pseudomonadota</taxon>
        <taxon>Alphaproteobacteria</taxon>
        <taxon>Caulobacterales</taxon>
        <taxon>Caulobacteraceae</taxon>
        <taxon>Caulobacter</taxon>
    </lineage>
</organism>
<reference evidence="1" key="1">
    <citation type="submission" date="2008-01" db="EMBL/GenBank/DDBJ databases">
        <title>Complete sequence of plasmid1 pCAUL01 of Caulobacter sp. K31.</title>
        <authorList>
            <consortium name="US DOE Joint Genome Institute"/>
            <person name="Copeland A."/>
            <person name="Lucas S."/>
            <person name="Lapidus A."/>
            <person name="Barry K."/>
            <person name="Glavina del Rio T."/>
            <person name="Dalin E."/>
            <person name="Tice H."/>
            <person name="Pitluck S."/>
            <person name="Bruce D."/>
            <person name="Goodwin L."/>
            <person name="Thompson L.S."/>
            <person name="Brettin T."/>
            <person name="Detter J.C."/>
            <person name="Han C."/>
            <person name="Schmutz J."/>
            <person name="Larimer F."/>
            <person name="Land M."/>
            <person name="Hauser L."/>
            <person name="Kyrpides N."/>
            <person name="Kim E."/>
            <person name="Stephens C."/>
            <person name="Richardson P."/>
        </authorList>
    </citation>
    <scope>NUCLEOTIDE SEQUENCE [LARGE SCALE GENOMIC DNA]</scope>
    <source>
        <plasmid evidence="1">K31</plasmid>
        <plasmid evidence="1">pCAUL01</plasmid>
    </source>
</reference>
<evidence type="ECO:0000313" key="1">
    <source>
        <dbReference type="EMBL" id="ABZ74388.1"/>
    </source>
</evidence>
<dbReference type="KEGG" id="cak:Caul_5268"/>
<proteinExistence type="predicted"/>
<dbReference type="EMBL" id="CP000928">
    <property type="protein sequence ID" value="ABZ74388.1"/>
    <property type="molecule type" value="Genomic_DNA"/>
</dbReference>